<sequence length="863" mass="92984">MYSKFLTSFNPAFLAKLALSATVAILCAPVFAQAPHPVDAAEQQRVDAMVKQMTLQQKLDYIGGTGFGVRAVPSAGIPALDMSDGPFGTRSNSGFPSTTYGAGINTAASWDPALAARVGAGIGRDARARGVHFMLGPGVNIYRSPRNGRNFEYFGEDPFLSGQIAVGYITGMQEQGVSATVKHYLGNNSEFLRHDSDTEIDERTLREIYLPAFEAAVKQGHVSSVMDSYNLINGQHATQNSYFNIDILRKEWGFKGVLMSDWDATYDAIGAANGGLDIEEPSGKFMNNANLGPAIQAGKVTEATIDEKVRHILGTAASYGWLNRDQRDTSISFVDAKNKEAALDSAREGAVLLKNTGNLLPLDKSAVKTILIVGPDSYPSVPVGGGSAGVVPFHMVSALEGISNMVGSGTTVLYDRGVPTLSHLASATEFTTDAKNGKAGLTLESFKNLDLSGLPATKLVIRHAVLEGLTIKDVIANVEAVIEMLFNSPPSEVSHRLTGFYNAATSTKYIFALEDSGEGSGNRVYVDDKLVIDNWKIVRAFQPHVTLELAAGPHKVVIEEWQKSPIGGHVELAIVPEDKVVNPQAVQLAAKADVVLVEAGFDQESEGEAGDRTFALPYGQSELIREITAANPKVVVAITSGGNVDSAKWIDRVPAVLETWYAGQQAGQALAEILFGDVNPSGHLPATFERNAEDNPTFANYYPEGDSKRVDYKEGIFVGYRGYEKNKVKPLFPFGYGLSYTTFKFTNLKFDQNGSGDEARGTASFDVTNTGSRKGAEVAQLYVTEDHPKVPRPEHELKGFQRIELSPGETKHVEIPLEARSFSYYDVAAKRWAIGSNRFTISVGDSVESLPLKTGVTLKTSGN</sequence>
<dbReference type="RefSeq" id="WP_353069709.1">
    <property type="nucleotide sequence ID" value="NZ_CP132932.1"/>
</dbReference>
<dbReference type="InterPro" id="IPR036962">
    <property type="entry name" value="Glyco_hydro_3_N_sf"/>
</dbReference>
<dbReference type="PANTHER" id="PTHR42715">
    <property type="entry name" value="BETA-GLUCOSIDASE"/>
    <property type="match status" value="1"/>
</dbReference>
<dbReference type="FunFam" id="2.60.40.10:FF:000495">
    <property type="entry name" value="Periplasmic beta-glucosidase"/>
    <property type="match status" value="1"/>
</dbReference>
<accession>A0AAU7ZFN0</accession>
<dbReference type="InterPro" id="IPR017853">
    <property type="entry name" value="GH"/>
</dbReference>
<feature type="chain" id="PRO_5043661241" evidence="3">
    <location>
        <begin position="33"/>
        <end position="863"/>
    </location>
</feature>
<evidence type="ECO:0000256" key="1">
    <source>
        <dbReference type="ARBA" id="ARBA00005336"/>
    </source>
</evidence>
<proteinExistence type="inferred from homology"/>
<dbReference type="InterPro" id="IPR002772">
    <property type="entry name" value="Glyco_hydro_3_C"/>
</dbReference>
<dbReference type="PROSITE" id="PS51820">
    <property type="entry name" value="PA14"/>
    <property type="match status" value="1"/>
</dbReference>
<evidence type="ECO:0000259" key="4">
    <source>
        <dbReference type="PROSITE" id="PS51820"/>
    </source>
</evidence>
<reference evidence="5" key="1">
    <citation type="submission" date="2023-08" db="EMBL/GenBank/DDBJ databases">
        <authorList>
            <person name="Messyasz A."/>
            <person name="Mannisto M.K."/>
            <person name="Kerkhof L.J."/>
            <person name="Haggblom M."/>
        </authorList>
    </citation>
    <scope>NUCLEOTIDE SEQUENCE</scope>
    <source>
        <strain evidence="5">M8UP23</strain>
    </source>
</reference>
<dbReference type="Gene3D" id="2.60.40.10">
    <property type="entry name" value="Immunoglobulins"/>
    <property type="match status" value="1"/>
</dbReference>
<dbReference type="InterPro" id="IPR036881">
    <property type="entry name" value="Glyco_hydro_3_C_sf"/>
</dbReference>
<dbReference type="AlphaFoldDB" id="A0AAU7ZFN0"/>
<dbReference type="SUPFAM" id="SSF51445">
    <property type="entry name" value="(Trans)glycosidases"/>
    <property type="match status" value="1"/>
</dbReference>
<dbReference type="PRINTS" id="PR00133">
    <property type="entry name" value="GLHYDRLASE3"/>
</dbReference>
<dbReference type="Pfam" id="PF00933">
    <property type="entry name" value="Glyco_hydro_3"/>
    <property type="match status" value="1"/>
</dbReference>
<dbReference type="PANTHER" id="PTHR42715:SF10">
    <property type="entry name" value="BETA-GLUCOSIDASE"/>
    <property type="match status" value="1"/>
</dbReference>
<dbReference type="InterPro" id="IPR013783">
    <property type="entry name" value="Ig-like_fold"/>
</dbReference>
<dbReference type="Pfam" id="PF14310">
    <property type="entry name" value="Fn3-like"/>
    <property type="match status" value="1"/>
</dbReference>
<protein>
    <submittedName>
        <fullName evidence="5">Glycoside hydrolase family 3 C-terminal domain-containing protein</fullName>
    </submittedName>
</protein>
<dbReference type="Gene3D" id="2.60.120.260">
    <property type="entry name" value="Galactose-binding domain-like"/>
    <property type="match status" value="1"/>
</dbReference>
<evidence type="ECO:0000256" key="3">
    <source>
        <dbReference type="SAM" id="SignalP"/>
    </source>
</evidence>
<dbReference type="InterPro" id="IPR037524">
    <property type="entry name" value="PA14/GLEYA"/>
</dbReference>
<name>A0AAU7ZFN0_9BACT</name>
<dbReference type="Gene3D" id="3.40.50.1700">
    <property type="entry name" value="Glycoside hydrolase family 3 C-terminal domain"/>
    <property type="match status" value="1"/>
</dbReference>
<organism evidence="5">
    <name type="scientific">Tunturiibacter empetritectus</name>
    <dbReference type="NCBI Taxonomy" id="3069691"/>
    <lineage>
        <taxon>Bacteria</taxon>
        <taxon>Pseudomonadati</taxon>
        <taxon>Acidobacteriota</taxon>
        <taxon>Terriglobia</taxon>
        <taxon>Terriglobales</taxon>
        <taxon>Acidobacteriaceae</taxon>
        <taxon>Tunturiibacter</taxon>
    </lineage>
</organism>
<feature type="signal peptide" evidence="3">
    <location>
        <begin position="1"/>
        <end position="32"/>
    </location>
</feature>
<evidence type="ECO:0000313" key="5">
    <source>
        <dbReference type="EMBL" id="XCB27591.1"/>
    </source>
</evidence>
<dbReference type="SMART" id="SM01217">
    <property type="entry name" value="Fn3_like"/>
    <property type="match status" value="1"/>
</dbReference>
<dbReference type="Pfam" id="PF01915">
    <property type="entry name" value="Glyco_hydro_3_C"/>
    <property type="match status" value="1"/>
</dbReference>
<dbReference type="SUPFAM" id="SSF52279">
    <property type="entry name" value="Beta-D-glucan exohydrolase, C-terminal domain"/>
    <property type="match status" value="1"/>
</dbReference>
<dbReference type="InterPro" id="IPR050288">
    <property type="entry name" value="Cellulose_deg_GH3"/>
</dbReference>
<dbReference type="GO" id="GO:0008422">
    <property type="term" value="F:beta-glucosidase activity"/>
    <property type="evidence" value="ECO:0007669"/>
    <property type="project" value="UniProtKB-ARBA"/>
</dbReference>
<dbReference type="InterPro" id="IPR026891">
    <property type="entry name" value="Fn3-like"/>
</dbReference>
<dbReference type="InterPro" id="IPR001764">
    <property type="entry name" value="Glyco_hydro_3_N"/>
</dbReference>
<dbReference type="KEGG" id="temp:RBB75_04550"/>
<reference evidence="5" key="2">
    <citation type="journal article" date="2024" name="Environ. Microbiol.">
        <title>Genome analysis and description of Tunturibacter gen. nov. expands the diversity of Terriglobia in tundra soils.</title>
        <authorList>
            <person name="Messyasz A."/>
            <person name="Mannisto M.K."/>
            <person name="Kerkhof L.J."/>
            <person name="Haggblom M.M."/>
        </authorList>
    </citation>
    <scope>NUCLEOTIDE SEQUENCE</scope>
    <source>
        <strain evidence="5">M8UP23</strain>
    </source>
</reference>
<evidence type="ECO:0000256" key="2">
    <source>
        <dbReference type="ARBA" id="ARBA00022801"/>
    </source>
</evidence>
<gene>
    <name evidence="5" type="ORF">RBB75_04550</name>
</gene>
<dbReference type="GO" id="GO:0005975">
    <property type="term" value="P:carbohydrate metabolic process"/>
    <property type="evidence" value="ECO:0007669"/>
    <property type="project" value="InterPro"/>
</dbReference>
<dbReference type="Gene3D" id="3.20.20.300">
    <property type="entry name" value="Glycoside hydrolase, family 3, N-terminal domain"/>
    <property type="match status" value="1"/>
</dbReference>
<dbReference type="EMBL" id="CP132932">
    <property type="protein sequence ID" value="XCB27591.1"/>
    <property type="molecule type" value="Genomic_DNA"/>
</dbReference>
<keyword evidence="2 5" id="KW-0378">Hydrolase</keyword>
<feature type="domain" description="PA14" evidence="4">
    <location>
        <begin position="436"/>
        <end position="590"/>
    </location>
</feature>
<comment type="similarity">
    <text evidence="1">Belongs to the glycosyl hydrolase 3 family.</text>
</comment>
<keyword evidence="3" id="KW-0732">Signal</keyword>